<reference evidence="2" key="1">
    <citation type="submission" date="2023-06" db="EMBL/GenBank/DDBJ databases">
        <title>Genome-scale phylogeny and comparative genomics of the fungal order Sordariales.</title>
        <authorList>
            <consortium name="Lawrence Berkeley National Laboratory"/>
            <person name="Hensen N."/>
            <person name="Bonometti L."/>
            <person name="Westerberg I."/>
            <person name="Brannstrom I.O."/>
            <person name="Guillou S."/>
            <person name="Cros-Aarteil S."/>
            <person name="Calhoun S."/>
            <person name="Haridas S."/>
            <person name="Kuo A."/>
            <person name="Mondo S."/>
            <person name="Pangilinan J."/>
            <person name="Riley R."/>
            <person name="Labutti K."/>
            <person name="Andreopoulos B."/>
            <person name="Lipzen A."/>
            <person name="Chen C."/>
            <person name="Yanf M."/>
            <person name="Daum C."/>
            <person name="Ng V."/>
            <person name="Clum A."/>
            <person name="Steindorff A."/>
            <person name="Ohm R."/>
            <person name="Martin F."/>
            <person name="Silar P."/>
            <person name="Natvig D."/>
            <person name="Lalanne C."/>
            <person name="Gautier V."/>
            <person name="Ament-Velasquez S.L."/>
            <person name="Kruys A."/>
            <person name="Hutchinson M.I."/>
            <person name="Powell A.J."/>
            <person name="Barry K."/>
            <person name="Miller A.N."/>
            <person name="Grigoriev I.V."/>
            <person name="Debuchy R."/>
            <person name="Gladieux P."/>
            <person name="Thoren M.H."/>
            <person name="Johannesson H."/>
        </authorList>
    </citation>
    <scope>NUCLEOTIDE SEQUENCE</scope>
    <source>
        <strain evidence="2">CBS 540.89</strain>
    </source>
</reference>
<keyword evidence="3" id="KW-1185">Reference proteome</keyword>
<evidence type="ECO:0008006" key="4">
    <source>
        <dbReference type="Google" id="ProtNLM"/>
    </source>
</evidence>
<evidence type="ECO:0000313" key="2">
    <source>
        <dbReference type="EMBL" id="KAK0729301.1"/>
    </source>
</evidence>
<organism evidence="2 3">
    <name type="scientific">Apiosordaria backusii</name>
    <dbReference type="NCBI Taxonomy" id="314023"/>
    <lineage>
        <taxon>Eukaryota</taxon>
        <taxon>Fungi</taxon>
        <taxon>Dikarya</taxon>
        <taxon>Ascomycota</taxon>
        <taxon>Pezizomycotina</taxon>
        <taxon>Sordariomycetes</taxon>
        <taxon>Sordariomycetidae</taxon>
        <taxon>Sordariales</taxon>
        <taxon>Lasiosphaeriaceae</taxon>
        <taxon>Apiosordaria</taxon>
    </lineage>
</organism>
<proteinExistence type="predicted"/>
<name>A0AA40B7Y7_9PEZI</name>
<accession>A0AA40B7Y7</accession>
<dbReference type="Proteomes" id="UP001172159">
    <property type="component" value="Unassembled WGS sequence"/>
</dbReference>
<feature type="chain" id="PRO_5041461038" description="Secreted protein" evidence="1">
    <location>
        <begin position="23"/>
        <end position="79"/>
    </location>
</feature>
<evidence type="ECO:0000313" key="3">
    <source>
        <dbReference type="Proteomes" id="UP001172159"/>
    </source>
</evidence>
<evidence type="ECO:0000256" key="1">
    <source>
        <dbReference type="SAM" id="SignalP"/>
    </source>
</evidence>
<dbReference type="AlphaFoldDB" id="A0AA40B7Y7"/>
<keyword evidence="1" id="KW-0732">Signal</keyword>
<protein>
    <recommendedName>
        <fullName evidence="4">Secreted protein</fullName>
    </recommendedName>
</protein>
<dbReference type="EMBL" id="JAUKTV010000009">
    <property type="protein sequence ID" value="KAK0729301.1"/>
    <property type="molecule type" value="Genomic_DNA"/>
</dbReference>
<sequence length="79" mass="9251">MRVLHRFRLFGFLFVILRLVTWEDELVYLHFSSSPGKDHIIDTNHVLPRERRAEIFLHISPGERCSIQAWEAASTPCMG</sequence>
<comment type="caution">
    <text evidence="2">The sequence shown here is derived from an EMBL/GenBank/DDBJ whole genome shotgun (WGS) entry which is preliminary data.</text>
</comment>
<feature type="signal peptide" evidence="1">
    <location>
        <begin position="1"/>
        <end position="22"/>
    </location>
</feature>
<gene>
    <name evidence="2" type="ORF">B0T21DRAFT_370766</name>
</gene>